<dbReference type="GO" id="GO:0001164">
    <property type="term" value="F:RNA polymerase I core promoter sequence-specific DNA binding"/>
    <property type="evidence" value="ECO:0007669"/>
    <property type="project" value="InterPro"/>
</dbReference>
<dbReference type="GO" id="GO:0017025">
    <property type="term" value="F:TBP-class protein binding"/>
    <property type="evidence" value="ECO:0007669"/>
    <property type="project" value="TreeGrafter"/>
</dbReference>
<reference evidence="2" key="1">
    <citation type="submission" date="2021-03" db="EMBL/GenBank/DDBJ databases">
        <title>Revisited historic fungal species revealed as producer of novel bioactive compounds through whole genome sequencing and comparative genomics.</title>
        <authorList>
            <person name="Vignolle G.A."/>
            <person name="Hochenegger N."/>
            <person name="Mach R.L."/>
            <person name="Mach-Aigner A.R."/>
            <person name="Javad Rahimi M."/>
            <person name="Salim K.A."/>
            <person name="Chan C.M."/>
            <person name="Lim L.B.L."/>
            <person name="Cai F."/>
            <person name="Druzhinina I.S."/>
            <person name="U'Ren J.M."/>
            <person name="Derntl C."/>
        </authorList>
    </citation>
    <scope>NUCLEOTIDE SEQUENCE</scope>
    <source>
        <strain evidence="2">TUCIM 5799</strain>
    </source>
</reference>
<feature type="region of interest" description="Disordered" evidence="1">
    <location>
        <begin position="293"/>
        <end position="331"/>
    </location>
</feature>
<name>A0A9P9WD10_9PEZI</name>
<evidence type="ECO:0000313" key="2">
    <source>
        <dbReference type="EMBL" id="KAI1857676.1"/>
    </source>
</evidence>
<accession>A0A9P9WD10</accession>
<organism evidence="2 3">
    <name type="scientific">Neoarthrinium moseri</name>
    <dbReference type="NCBI Taxonomy" id="1658444"/>
    <lineage>
        <taxon>Eukaryota</taxon>
        <taxon>Fungi</taxon>
        <taxon>Dikarya</taxon>
        <taxon>Ascomycota</taxon>
        <taxon>Pezizomycotina</taxon>
        <taxon>Sordariomycetes</taxon>
        <taxon>Xylariomycetidae</taxon>
        <taxon>Amphisphaeriales</taxon>
        <taxon>Apiosporaceae</taxon>
        <taxon>Neoarthrinium</taxon>
    </lineage>
</organism>
<comment type="caution">
    <text evidence="2">The sequence shown here is derived from an EMBL/GenBank/DDBJ whole genome shotgun (WGS) entry which is preliminary data.</text>
</comment>
<feature type="region of interest" description="Disordered" evidence="1">
    <location>
        <begin position="1"/>
        <end position="140"/>
    </location>
</feature>
<dbReference type="InterPro" id="IPR007224">
    <property type="entry name" value="TIF_Rrn11"/>
</dbReference>
<keyword evidence="3" id="KW-1185">Reference proteome</keyword>
<feature type="compositionally biased region" description="Basic and acidic residues" evidence="1">
    <location>
        <begin position="127"/>
        <end position="136"/>
    </location>
</feature>
<dbReference type="PANTHER" id="PTHR28244:SF1">
    <property type="entry name" value="RNA POLYMERASE I-SPECIFIC TRANSCRIPTION INITIATION FACTOR RRN11"/>
    <property type="match status" value="1"/>
</dbReference>
<dbReference type="Pfam" id="PF04090">
    <property type="entry name" value="Rrn11"/>
    <property type="match status" value="1"/>
</dbReference>
<feature type="compositionally biased region" description="Polar residues" evidence="1">
    <location>
        <begin position="38"/>
        <end position="63"/>
    </location>
</feature>
<dbReference type="EMBL" id="JAFIMR010000039">
    <property type="protein sequence ID" value="KAI1857676.1"/>
    <property type="molecule type" value="Genomic_DNA"/>
</dbReference>
<evidence type="ECO:0000313" key="3">
    <source>
        <dbReference type="Proteomes" id="UP000829685"/>
    </source>
</evidence>
<protein>
    <submittedName>
        <fullName evidence="2">Uncharacterized protein</fullName>
    </submittedName>
</protein>
<sequence length="469" mass="52992">MAGPFALPVPAWRLGQQSQRKRKRNEETQPERSPSPEADNTPTPSHLPSDSINPLSHSPSTLRQFAVAGLSPEEEVPSKIYPGFPHKSLPPDWRSGDSRGRRSRTRSRSRMSAIGSGSEADVDTDASESHRRKEEDVLTSSSARIKHLNTMVAILHRCLHAGDITRAKRAFSLLIRTKDVDIRLNEMWTIGTEILMRDGEEQRREEASRLEQGSTGVEDEDRSDPTSKSPARWGSASNIDKVRSYLEGLIQQHPYDPHLTRLTSAVDFWPALFSIEIYNIDAECRRALHRLDQQSESAAADDDNDSEPPPLSPGSEEDPESQIQRREHGRREVHWAGRDEVRSEAQTAAQQIAARMDQLMENAPYATHVELLRLRGMLALWLGDLYLSSRFLDTNGLEDRLQGLSLSGTVHRDVSDRDRDALRQRADELEKARCFFERLMEKGGELEPWLLKFVDPDDERDGDVSSLLS</sequence>
<feature type="compositionally biased region" description="Basic and acidic residues" evidence="1">
    <location>
        <begin position="199"/>
        <end position="209"/>
    </location>
</feature>
<evidence type="ECO:0000256" key="1">
    <source>
        <dbReference type="SAM" id="MobiDB-lite"/>
    </source>
</evidence>
<dbReference type="GO" id="GO:0042790">
    <property type="term" value="P:nucleolar large rRNA transcription by RNA polymerase I"/>
    <property type="evidence" value="ECO:0007669"/>
    <property type="project" value="TreeGrafter"/>
</dbReference>
<feature type="region of interest" description="Disordered" evidence="1">
    <location>
        <begin position="199"/>
        <end position="234"/>
    </location>
</feature>
<proteinExistence type="predicted"/>
<dbReference type="PANTHER" id="PTHR28244">
    <property type="entry name" value="RNA POLYMERASE I-SPECIFIC TRANSCRIPTION INITIATION FACTOR RRN11"/>
    <property type="match status" value="1"/>
</dbReference>
<dbReference type="InterPro" id="IPR053029">
    <property type="entry name" value="RNA_pol_I-specific_init_factor"/>
</dbReference>
<dbReference type="AlphaFoldDB" id="A0A9P9WD10"/>
<dbReference type="GO" id="GO:0070860">
    <property type="term" value="C:RNA polymerase I core factor complex"/>
    <property type="evidence" value="ECO:0007669"/>
    <property type="project" value="TreeGrafter"/>
</dbReference>
<dbReference type="GO" id="GO:0001181">
    <property type="term" value="F:RNA polymerase I general transcription initiation factor activity"/>
    <property type="evidence" value="ECO:0007669"/>
    <property type="project" value="InterPro"/>
</dbReference>
<dbReference type="Proteomes" id="UP000829685">
    <property type="component" value="Unassembled WGS sequence"/>
</dbReference>
<gene>
    <name evidence="2" type="ORF">JX265_011091</name>
</gene>